<dbReference type="Proteomes" id="UP001165063">
    <property type="component" value="Unassembled WGS sequence"/>
</dbReference>
<sequence>MQKEQSQIIHRDLAGPRAKSRASASSKGKRAPTGYTSLTKNKINHNSTNMSFDNNLEGYTVTHTMWNKYWDNNDGSFRCHEACNGSMGGKFNVWSMGVALNAIGDSCIAMKDYTLPIVEPAVRAAMKYRNKEKGGFSAFYHGGYQSGDNDIYYDDDEHLLRGFIACYEGTGNHDYLEISKDLMRFIMTGLVTHEKFGCKSFIWS</sequence>
<feature type="compositionally biased region" description="Basic and acidic residues" evidence="1">
    <location>
        <begin position="1"/>
        <end position="14"/>
    </location>
</feature>
<keyword evidence="3" id="KW-1185">Reference proteome</keyword>
<evidence type="ECO:0000313" key="2">
    <source>
        <dbReference type="EMBL" id="GMG49374.1"/>
    </source>
</evidence>
<reference evidence="2" key="1">
    <citation type="submission" date="2023-04" db="EMBL/GenBank/DDBJ databases">
        <title>Ambrosiozyma monospora NBRC 1965.</title>
        <authorList>
            <person name="Ichikawa N."/>
            <person name="Sato H."/>
            <person name="Tonouchi N."/>
        </authorList>
    </citation>
    <scope>NUCLEOTIDE SEQUENCE</scope>
    <source>
        <strain evidence="2">NBRC 1965</strain>
    </source>
</reference>
<dbReference type="Gene3D" id="1.50.10.20">
    <property type="match status" value="1"/>
</dbReference>
<evidence type="ECO:0000256" key="1">
    <source>
        <dbReference type="SAM" id="MobiDB-lite"/>
    </source>
</evidence>
<organism evidence="2 3">
    <name type="scientific">Ambrosiozyma monospora</name>
    <name type="common">Yeast</name>
    <name type="synonym">Endomycopsis monosporus</name>
    <dbReference type="NCBI Taxonomy" id="43982"/>
    <lineage>
        <taxon>Eukaryota</taxon>
        <taxon>Fungi</taxon>
        <taxon>Dikarya</taxon>
        <taxon>Ascomycota</taxon>
        <taxon>Saccharomycotina</taxon>
        <taxon>Pichiomycetes</taxon>
        <taxon>Pichiales</taxon>
        <taxon>Pichiaceae</taxon>
        <taxon>Ambrosiozyma</taxon>
    </lineage>
</organism>
<feature type="compositionally biased region" description="Low complexity" evidence="1">
    <location>
        <begin position="15"/>
        <end position="26"/>
    </location>
</feature>
<dbReference type="OrthoDB" id="9984024at2759"/>
<dbReference type="AlphaFoldDB" id="A0A9W6Z5S7"/>
<gene>
    <name evidence="2" type="ORF">Amon01_000710100</name>
</gene>
<dbReference type="EMBL" id="BSXU01004979">
    <property type="protein sequence ID" value="GMG49374.1"/>
    <property type="molecule type" value="Genomic_DNA"/>
</dbReference>
<feature type="region of interest" description="Disordered" evidence="1">
    <location>
        <begin position="1"/>
        <end position="42"/>
    </location>
</feature>
<comment type="caution">
    <text evidence="2">The sequence shown here is derived from an EMBL/GenBank/DDBJ whole genome shotgun (WGS) entry which is preliminary data.</text>
</comment>
<protein>
    <submittedName>
        <fullName evidence="2">Unnamed protein product</fullName>
    </submittedName>
</protein>
<dbReference type="InterPro" id="IPR008928">
    <property type="entry name" value="6-hairpin_glycosidase_sf"/>
</dbReference>
<accession>A0A9W6Z5S7</accession>
<dbReference type="GO" id="GO:0005975">
    <property type="term" value="P:carbohydrate metabolic process"/>
    <property type="evidence" value="ECO:0007669"/>
    <property type="project" value="InterPro"/>
</dbReference>
<name>A0A9W6Z5S7_AMBMO</name>
<proteinExistence type="predicted"/>
<dbReference type="SUPFAM" id="SSF48208">
    <property type="entry name" value="Six-hairpin glycosidases"/>
    <property type="match status" value="1"/>
</dbReference>
<evidence type="ECO:0000313" key="3">
    <source>
        <dbReference type="Proteomes" id="UP001165063"/>
    </source>
</evidence>